<dbReference type="GO" id="GO:0051726">
    <property type="term" value="P:regulation of cell cycle"/>
    <property type="evidence" value="ECO:0007669"/>
    <property type="project" value="InterPro"/>
</dbReference>
<feature type="compositionally biased region" description="Low complexity" evidence="2">
    <location>
        <begin position="191"/>
        <end position="205"/>
    </location>
</feature>
<dbReference type="PANTHER" id="PTHR46528:SF1">
    <property type="entry name" value="PROTEIN SON"/>
    <property type="match status" value="1"/>
</dbReference>
<feature type="compositionally biased region" description="Low complexity" evidence="2">
    <location>
        <begin position="94"/>
        <end position="103"/>
    </location>
</feature>
<dbReference type="SUPFAM" id="SSF54768">
    <property type="entry name" value="dsRNA-binding domain-like"/>
    <property type="match status" value="1"/>
</dbReference>
<proteinExistence type="predicted"/>
<dbReference type="KEGG" id="tng:GSTEN00027046G001"/>
<protein>
    <submittedName>
        <fullName evidence="5">(spotted green pufferfish) hypothetical protein</fullName>
    </submittedName>
</protein>
<feature type="non-terminal residue" evidence="5">
    <location>
        <position position="1"/>
    </location>
</feature>
<accession>Q4RYC3</accession>
<feature type="compositionally biased region" description="Basic residues" evidence="2">
    <location>
        <begin position="83"/>
        <end position="93"/>
    </location>
</feature>
<organism evidence="5">
    <name type="scientific">Tetraodon nigroviridis</name>
    <name type="common">Spotted green pufferfish</name>
    <name type="synonym">Chelonodon nigroviridis</name>
    <dbReference type="NCBI Taxonomy" id="99883"/>
    <lineage>
        <taxon>Eukaryota</taxon>
        <taxon>Metazoa</taxon>
        <taxon>Chordata</taxon>
        <taxon>Craniata</taxon>
        <taxon>Vertebrata</taxon>
        <taxon>Euteleostomi</taxon>
        <taxon>Actinopterygii</taxon>
        <taxon>Neopterygii</taxon>
        <taxon>Teleostei</taxon>
        <taxon>Neoteleostei</taxon>
        <taxon>Acanthomorphata</taxon>
        <taxon>Eupercaria</taxon>
        <taxon>Tetraodontiformes</taxon>
        <taxon>Tetradontoidea</taxon>
        <taxon>Tetraodontidae</taxon>
        <taxon>Tetraodon</taxon>
    </lineage>
</organism>
<comment type="caution">
    <text evidence="5">The sequence shown here is derived from an EMBL/GenBank/DDBJ whole genome shotgun (WGS) entry which is preliminary data.</text>
</comment>
<evidence type="ECO:0000256" key="1">
    <source>
        <dbReference type="PROSITE-ProRule" id="PRU00266"/>
    </source>
</evidence>
<dbReference type="OrthoDB" id="786951at2759"/>
<evidence type="ECO:0000259" key="4">
    <source>
        <dbReference type="PROSITE" id="PS50174"/>
    </source>
</evidence>
<feature type="region of interest" description="Disordered" evidence="2">
    <location>
        <begin position="1"/>
        <end position="321"/>
    </location>
</feature>
<feature type="domain" description="DRBM" evidence="3">
    <location>
        <begin position="616"/>
        <end position="653"/>
    </location>
</feature>
<keyword evidence="1" id="KW-0694">RNA-binding</keyword>
<dbReference type="SMART" id="SM00443">
    <property type="entry name" value="G_patch"/>
    <property type="match status" value="1"/>
</dbReference>
<gene>
    <name evidence="5" type="ORF">GSTENG00027046001</name>
</gene>
<dbReference type="PANTHER" id="PTHR46528">
    <property type="entry name" value="PROTEIN SON"/>
    <property type="match status" value="1"/>
</dbReference>
<feature type="domain" description="G-patch" evidence="4">
    <location>
        <begin position="551"/>
        <end position="597"/>
    </location>
</feature>
<evidence type="ECO:0000259" key="3">
    <source>
        <dbReference type="PROSITE" id="PS50137"/>
    </source>
</evidence>
<dbReference type="PROSITE" id="PS50137">
    <property type="entry name" value="DS_RBD"/>
    <property type="match status" value="1"/>
</dbReference>
<feature type="compositionally biased region" description="Basic and acidic residues" evidence="2">
    <location>
        <begin position="285"/>
        <end position="294"/>
    </location>
</feature>
<name>Q4RYC3_TETNG</name>
<dbReference type="GO" id="GO:0048024">
    <property type="term" value="P:regulation of mRNA splicing, via spliceosome"/>
    <property type="evidence" value="ECO:0007669"/>
    <property type="project" value="TreeGrafter"/>
</dbReference>
<feature type="compositionally biased region" description="Basic residues" evidence="2">
    <location>
        <begin position="13"/>
        <end position="32"/>
    </location>
</feature>
<dbReference type="Gene3D" id="3.30.160.20">
    <property type="match status" value="1"/>
</dbReference>
<dbReference type="GO" id="GO:0003723">
    <property type="term" value="F:RNA binding"/>
    <property type="evidence" value="ECO:0007669"/>
    <property type="project" value="UniProtKB-UniRule"/>
</dbReference>
<feature type="compositionally biased region" description="Basic and acidic residues" evidence="2">
    <location>
        <begin position="151"/>
        <end position="160"/>
    </location>
</feature>
<reference evidence="5" key="1">
    <citation type="journal article" date="2004" name="Nature">
        <title>Genome duplication in the teleost fish Tetraodon nigroviridis reveals the early vertebrate proto-karyotype.</title>
        <authorList>
            <person name="Jaillon O."/>
            <person name="Aury J.-M."/>
            <person name="Brunet F."/>
            <person name="Petit J.-L."/>
            <person name="Stange-Thomann N."/>
            <person name="Mauceli E."/>
            <person name="Bouneau L."/>
            <person name="Fischer C."/>
            <person name="Ozouf-Costaz C."/>
            <person name="Bernot A."/>
            <person name="Nicaud S."/>
            <person name="Jaffe D."/>
            <person name="Fisher S."/>
            <person name="Lutfalla G."/>
            <person name="Dossat C."/>
            <person name="Segurens B."/>
            <person name="Dasilva C."/>
            <person name="Salanoubat M."/>
            <person name="Levy M."/>
            <person name="Boudet N."/>
            <person name="Castellano S."/>
            <person name="Anthouard V."/>
            <person name="Jubin C."/>
            <person name="Castelli V."/>
            <person name="Katinka M."/>
            <person name="Vacherie B."/>
            <person name="Biemont C."/>
            <person name="Skalli Z."/>
            <person name="Cattolico L."/>
            <person name="Poulain J."/>
            <person name="De Berardinis V."/>
            <person name="Cruaud C."/>
            <person name="Duprat S."/>
            <person name="Brottier P."/>
            <person name="Coutanceau J.-P."/>
            <person name="Gouzy J."/>
            <person name="Parra G."/>
            <person name="Lardier G."/>
            <person name="Chapple C."/>
            <person name="McKernan K.J."/>
            <person name="McEwan P."/>
            <person name="Bosak S."/>
            <person name="Kellis M."/>
            <person name="Volff J.-N."/>
            <person name="Guigo R."/>
            <person name="Zody M.C."/>
            <person name="Mesirov J."/>
            <person name="Lindblad-Toh K."/>
            <person name="Birren B."/>
            <person name="Nusbaum C."/>
            <person name="Kahn D."/>
            <person name="Robinson-Rechavi M."/>
            <person name="Laudet V."/>
            <person name="Schachter V."/>
            <person name="Quetier F."/>
            <person name="Saurin W."/>
            <person name="Scarpelli C."/>
            <person name="Wincker P."/>
            <person name="Lander E.S."/>
            <person name="Weissenbach J."/>
            <person name="Roest Crollius H."/>
        </authorList>
    </citation>
    <scope>NUCLEOTIDE SEQUENCE [LARGE SCALE GENOMIC DNA]</scope>
</reference>
<feature type="compositionally biased region" description="Polar residues" evidence="2">
    <location>
        <begin position="113"/>
        <end position="141"/>
    </location>
</feature>
<dbReference type="EMBL" id="CAAE01014978">
    <property type="protein sequence ID" value="CAG06609.1"/>
    <property type="molecule type" value="Genomic_DNA"/>
</dbReference>
<sequence>ETEKQEDLTTGSQKKHKKHKKHKSKKKKKKKSRDREKEKSSVSEKETDHQLSSSKTRRHDESIASPKHSQSPSHSTLEERNSHQSRSRSRSSSRARVECSSSEAKGVVDDSSKTNQDTPRNSQPCEPISSPTIKAENQTALDTELQTEKPSGTKEEELTTKHNAASGTSEAVADQSVSTKSEHTSEPTLPPCSTSECLSSSSSTLKPKKRKSSKSPQRKKESEPSKRRKRSRSSSRKHKRRSRSRSRSKKRRSRSRSRGRRSRRSRSRSRSRSVSRSRRRAAYSQRDRWKREPSRSPVLILRKNRSPHRKHSTLSKSPQRISELDKEQLLEIAKANAAAMCAKAGMPIPASLRTSVLPFTLPTMAMNAAVASMTAATMTAALSNIGPLSTLLPLPTITNKPPPSMSQQSLASLEEAKRKVAKQANSISIKEFTDTAKENCQWLCLMYRMMRTVEPPLEDQPFGNKKLSASASITLQFVPLDAVMLASPRNSLCPQDPNIVRRWMRGLSPTLFLVFSLDQLVLRSSVHEELSNSGPQAWLKKDQFLRAAPVSGGVGELLMRKMGWRTGEGLGRNREGTVEPIIIDFKVDRKGLVAEGEKAQKQTGGLVVTKDLMGKHPVSALIELCNKQRILQPEFVMVHHSGPDHRKNFLFKV</sequence>
<feature type="compositionally biased region" description="Basic residues" evidence="2">
    <location>
        <begin position="302"/>
        <end position="313"/>
    </location>
</feature>
<dbReference type="InterPro" id="IPR014720">
    <property type="entry name" value="dsRBD_dom"/>
</dbReference>
<reference evidence="5" key="2">
    <citation type="submission" date="2004-02" db="EMBL/GenBank/DDBJ databases">
        <authorList>
            <consortium name="Genoscope"/>
            <consortium name="Whitehead Institute Centre for Genome Research"/>
        </authorList>
    </citation>
    <scope>NUCLEOTIDE SEQUENCE</scope>
</reference>
<feature type="compositionally biased region" description="Basic and acidic residues" evidence="2">
    <location>
        <begin position="33"/>
        <end position="49"/>
    </location>
</feature>
<evidence type="ECO:0000313" key="5">
    <source>
        <dbReference type="EMBL" id="CAG06609.1"/>
    </source>
</evidence>
<feature type="non-terminal residue" evidence="5">
    <location>
        <position position="653"/>
    </location>
</feature>
<dbReference type="InterPro" id="IPR000467">
    <property type="entry name" value="G_patch_dom"/>
</dbReference>
<dbReference type="Pfam" id="PF01585">
    <property type="entry name" value="G-patch"/>
    <property type="match status" value="1"/>
</dbReference>
<dbReference type="InterPro" id="IPR032922">
    <property type="entry name" value="SON"/>
</dbReference>
<feature type="compositionally biased region" description="Basic residues" evidence="2">
    <location>
        <begin position="206"/>
        <end position="217"/>
    </location>
</feature>
<dbReference type="AlphaFoldDB" id="Q4RYC3"/>
<feature type="compositionally biased region" description="Basic residues" evidence="2">
    <location>
        <begin position="226"/>
        <end position="281"/>
    </location>
</feature>
<dbReference type="PROSITE" id="PS50174">
    <property type="entry name" value="G_PATCH"/>
    <property type="match status" value="1"/>
</dbReference>
<evidence type="ECO:0000256" key="2">
    <source>
        <dbReference type="SAM" id="MobiDB-lite"/>
    </source>
</evidence>
<feature type="compositionally biased region" description="Polar residues" evidence="2">
    <location>
        <begin position="161"/>
        <end position="179"/>
    </location>
</feature>